<dbReference type="Proteomes" id="UP001188597">
    <property type="component" value="Unassembled WGS sequence"/>
</dbReference>
<protein>
    <recommendedName>
        <fullName evidence="6">Ribose-5-phosphate isomerase</fullName>
    </recommendedName>
</protein>
<dbReference type="SUPFAM" id="SSF100950">
    <property type="entry name" value="NagB/RpiA/CoA transferase-like"/>
    <property type="match status" value="1"/>
</dbReference>
<sequence>MPTPTLTQDDLKKLVAVEYVKSGMVFGLGTGSTAAFIVAKLDTLLKSSDGALLQSTTHISL</sequence>
<evidence type="ECO:0000256" key="3">
    <source>
        <dbReference type="SAM" id="Phobius"/>
    </source>
</evidence>
<evidence type="ECO:0000313" key="5">
    <source>
        <dbReference type="Proteomes" id="UP001188597"/>
    </source>
</evidence>
<name>A0AA88WPJ4_9ASTE</name>
<dbReference type="PANTHER" id="PTHR43748">
    <property type="entry name" value="RIBOSE-5-PHOSPHATE ISOMERASE 3, CHLOROPLASTIC-RELATED"/>
    <property type="match status" value="1"/>
</dbReference>
<dbReference type="InterPro" id="IPR050262">
    <property type="entry name" value="Ribose-5P_isomerase"/>
</dbReference>
<dbReference type="GO" id="GO:0004751">
    <property type="term" value="F:ribose-5-phosphate isomerase activity"/>
    <property type="evidence" value="ECO:0007669"/>
    <property type="project" value="UniProtKB-EC"/>
</dbReference>
<evidence type="ECO:0000256" key="1">
    <source>
        <dbReference type="ARBA" id="ARBA00001713"/>
    </source>
</evidence>
<organism evidence="4 5">
    <name type="scientific">Escallonia herrerae</name>
    <dbReference type="NCBI Taxonomy" id="1293975"/>
    <lineage>
        <taxon>Eukaryota</taxon>
        <taxon>Viridiplantae</taxon>
        <taxon>Streptophyta</taxon>
        <taxon>Embryophyta</taxon>
        <taxon>Tracheophyta</taxon>
        <taxon>Spermatophyta</taxon>
        <taxon>Magnoliopsida</taxon>
        <taxon>eudicotyledons</taxon>
        <taxon>Gunneridae</taxon>
        <taxon>Pentapetalae</taxon>
        <taxon>asterids</taxon>
        <taxon>campanulids</taxon>
        <taxon>Escalloniales</taxon>
        <taxon>Escalloniaceae</taxon>
        <taxon>Escallonia</taxon>
    </lineage>
</organism>
<evidence type="ECO:0008006" key="6">
    <source>
        <dbReference type="Google" id="ProtNLM"/>
    </source>
</evidence>
<comment type="catalytic activity">
    <reaction evidence="1">
        <text>aldehydo-D-ribose 5-phosphate = D-ribulose 5-phosphate</text>
        <dbReference type="Rhea" id="RHEA:14657"/>
        <dbReference type="ChEBI" id="CHEBI:58121"/>
        <dbReference type="ChEBI" id="CHEBI:58273"/>
        <dbReference type="EC" id="5.3.1.6"/>
    </reaction>
</comment>
<dbReference type="Gene3D" id="3.40.50.1360">
    <property type="match status" value="1"/>
</dbReference>
<dbReference type="InterPro" id="IPR037171">
    <property type="entry name" value="NagB/RpiA_transferase-like"/>
</dbReference>
<gene>
    <name evidence="4" type="ORF">RJ639_035244</name>
</gene>
<reference evidence="4" key="1">
    <citation type="submission" date="2022-12" db="EMBL/GenBank/DDBJ databases">
        <title>Draft genome assemblies for two species of Escallonia (Escalloniales).</title>
        <authorList>
            <person name="Chanderbali A."/>
            <person name="Dervinis C."/>
            <person name="Anghel I."/>
            <person name="Soltis D."/>
            <person name="Soltis P."/>
            <person name="Zapata F."/>
        </authorList>
    </citation>
    <scope>NUCLEOTIDE SEQUENCE</scope>
    <source>
        <strain evidence="4">UCBG64.0493</strain>
        <tissue evidence="4">Leaf</tissue>
    </source>
</reference>
<comment type="pathway">
    <text evidence="2">Carbohydrate degradation.</text>
</comment>
<comment type="caution">
    <text evidence="4">The sequence shown here is derived from an EMBL/GenBank/DDBJ whole genome shotgun (WGS) entry which is preliminary data.</text>
</comment>
<keyword evidence="3" id="KW-0472">Membrane</keyword>
<keyword evidence="5" id="KW-1185">Reference proteome</keyword>
<proteinExistence type="predicted"/>
<dbReference type="EMBL" id="JAVXUP010000309">
    <property type="protein sequence ID" value="KAK3031338.1"/>
    <property type="molecule type" value="Genomic_DNA"/>
</dbReference>
<dbReference type="PANTHER" id="PTHR43748:SF3">
    <property type="entry name" value="RIBOSE-5-PHOSPHATE ISOMERASE 3, CHLOROPLASTIC-RELATED"/>
    <property type="match status" value="1"/>
</dbReference>
<evidence type="ECO:0000313" key="4">
    <source>
        <dbReference type="EMBL" id="KAK3031338.1"/>
    </source>
</evidence>
<accession>A0AA88WPJ4</accession>
<evidence type="ECO:0000256" key="2">
    <source>
        <dbReference type="ARBA" id="ARBA00004921"/>
    </source>
</evidence>
<feature type="transmembrane region" description="Helical" evidence="3">
    <location>
        <begin position="20"/>
        <end position="39"/>
    </location>
</feature>
<keyword evidence="3" id="KW-0812">Transmembrane</keyword>
<dbReference type="AlphaFoldDB" id="A0AA88WPJ4"/>
<keyword evidence="3" id="KW-1133">Transmembrane helix</keyword>